<dbReference type="InterPro" id="IPR047187">
    <property type="entry name" value="SF1_C_Upf1"/>
</dbReference>
<dbReference type="PANTHER" id="PTHR10887:SF495">
    <property type="entry name" value="HELICASE SENATAXIN ISOFORM X1-RELATED"/>
    <property type="match status" value="1"/>
</dbReference>
<dbReference type="Proteomes" id="UP000069030">
    <property type="component" value="Chromosome"/>
</dbReference>
<dbReference type="AlphaFoldDB" id="A0A0S7EH66"/>
<keyword evidence="2" id="KW-0378">Hydrolase</keyword>
<evidence type="ECO:0000313" key="5">
    <source>
        <dbReference type="EMBL" id="ALU25136.1"/>
    </source>
</evidence>
<evidence type="ECO:0000256" key="1">
    <source>
        <dbReference type="ARBA" id="ARBA00022741"/>
    </source>
</evidence>
<organism evidence="5 6">
    <name type="scientific">Myroides odoratimimus</name>
    <dbReference type="NCBI Taxonomy" id="76832"/>
    <lineage>
        <taxon>Bacteria</taxon>
        <taxon>Pseudomonadati</taxon>
        <taxon>Bacteroidota</taxon>
        <taxon>Flavobacteriia</taxon>
        <taxon>Flavobacteriales</taxon>
        <taxon>Flavobacteriaceae</taxon>
        <taxon>Myroides</taxon>
    </lineage>
</organism>
<keyword evidence="4" id="KW-0067">ATP-binding</keyword>
<dbReference type="InterPro" id="IPR014016">
    <property type="entry name" value="UvrD-like_ATP-bd"/>
</dbReference>
<dbReference type="eggNOG" id="COG1112">
    <property type="taxonomic scope" value="Bacteria"/>
</dbReference>
<evidence type="ECO:0000256" key="3">
    <source>
        <dbReference type="ARBA" id="ARBA00022806"/>
    </source>
</evidence>
<evidence type="ECO:0000313" key="6">
    <source>
        <dbReference type="Proteomes" id="UP000069030"/>
    </source>
</evidence>
<dbReference type="InterPro" id="IPR041679">
    <property type="entry name" value="DNA2/NAM7-like_C"/>
</dbReference>
<dbReference type="GO" id="GO:0004386">
    <property type="term" value="F:helicase activity"/>
    <property type="evidence" value="ECO:0007669"/>
    <property type="project" value="UniProtKB-KW"/>
</dbReference>
<dbReference type="InterPro" id="IPR045055">
    <property type="entry name" value="DNA2/NAM7-like"/>
</dbReference>
<accession>A0A0S7EH66</accession>
<dbReference type="EMBL" id="CP013690">
    <property type="protein sequence ID" value="ALU25136.1"/>
    <property type="molecule type" value="Genomic_DNA"/>
</dbReference>
<dbReference type="InterPro" id="IPR027417">
    <property type="entry name" value="P-loop_NTPase"/>
</dbReference>
<dbReference type="Gene3D" id="3.90.320.10">
    <property type="match status" value="1"/>
</dbReference>
<evidence type="ECO:0000256" key="2">
    <source>
        <dbReference type="ARBA" id="ARBA00022801"/>
    </source>
</evidence>
<dbReference type="Gene3D" id="3.40.50.300">
    <property type="entry name" value="P-loop containing nucleotide triphosphate hydrolases"/>
    <property type="match status" value="2"/>
</dbReference>
<keyword evidence="3 5" id="KW-0347">Helicase</keyword>
<dbReference type="Pfam" id="PF00580">
    <property type="entry name" value="UvrD-helicase"/>
    <property type="match status" value="1"/>
</dbReference>
<evidence type="ECO:0000256" key="4">
    <source>
        <dbReference type="ARBA" id="ARBA00022840"/>
    </source>
</evidence>
<protein>
    <submittedName>
        <fullName evidence="5">DNA helicase</fullName>
    </submittedName>
</protein>
<dbReference type="GO" id="GO:0016787">
    <property type="term" value="F:hydrolase activity"/>
    <property type="evidence" value="ECO:0007669"/>
    <property type="project" value="UniProtKB-KW"/>
</dbReference>
<dbReference type="InterPro" id="IPR041677">
    <property type="entry name" value="DNA2/NAM7_AAA_11"/>
</dbReference>
<dbReference type="GO" id="GO:0005524">
    <property type="term" value="F:ATP binding"/>
    <property type="evidence" value="ECO:0007669"/>
    <property type="project" value="UniProtKB-KW"/>
</dbReference>
<keyword evidence="1" id="KW-0547">Nucleotide-binding</keyword>
<dbReference type="InterPro" id="IPR011604">
    <property type="entry name" value="PDDEXK-like_dom_sf"/>
</dbReference>
<dbReference type="Pfam" id="PF13087">
    <property type="entry name" value="AAA_12"/>
    <property type="match status" value="1"/>
</dbReference>
<dbReference type="CDD" id="cd18808">
    <property type="entry name" value="SF1_C_Upf1"/>
    <property type="match status" value="1"/>
</dbReference>
<dbReference type="SUPFAM" id="SSF52540">
    <property type="entry name" value="P-loop containing nucleoside triphosphate hydrolases"/>
    <property type="match status" value="1"/>
</dbReference>
<dbReference type="Pfam" id="PF13086">
    <property type="entry name" value="AAA_11"/>
    <property type="match status" value="1"/>
</dbReference>
<dbReference type="RefSeq" id="WP_006259559.1">
    <property type="nucleotide sequence ID" value="NZ_BCMQ01000017.1"/>
</dbReference>
<name>A0A0S7EH66_9FLAO</name>
<sequence>MLDNKYTSLYFTSLVDIINNTELTTRAKYRLLRNLLEKICKYVVKDEVISLSNLFSRLSFICNKYNASRVIHSFRMISNDLTKYDSAELDLYLETYWMDVNDFISYVFQVPVPDANRSYYPFPIQRLALKHNEFEQIIDKLRVNVLGIKDNLLLCDVENAEDGQPIRVQINEEGVNASFSSIEKIWKGATLHLINIGVDDHQIHHPKIFILEPDYLIDVSAIAECFQDYGTSSLSFIKSKFDEIPNNKYLLIGNFANAVMDELVGAEDAQTVDFNTVFVHHFENYPFEHTACPDILDIEQFKQYRYDCETHFNTIKRVYLEEFVHYGITNEGDINLEPSFLCNTYGVQGRLDLLHSIKKDNLKTTIVELKSGGTVYPDDGVGVKPNHTVQLYLYHLMLSVVYDIPYREIGNEKYLSGFIFYSKPRTNNLRKDQINLRRVQAIFELRNRIVLNEHILKSDDLEKVALLLHYVKGENIVRNPNLNTKFKDMLYKQIDMFTSVLEKCSALERTYFYSFVSFIAREQYISKLGASDYEGSHGLASLWIDSAEVKKDKYSILYDLEIIENKIFEEEKQIIFRRTLVDDFVNFRKGDVCVLYPRDHDTDTAVKHQIFKCTIQSITKETVTVVFRHKQRGINYFNQYRLWALERDSMDSSFTSMYKSLYAFMNAPKNKREVILNVLPPRQGINYGFYKPTLSVEQNRILNNALSAEDYFVLNGPPGTGKTSHIIKELVEELYTNTNQNILLLAYTNKAVDELCGAVTDALEHVSAIDKFVRIGSPLSSSQKYADHLVSTIIKRESEALEKSGRRFTRNVLSNIIRNNRVFLSTVATMSSKNDVFKLKKFDTVIIDEASQILEPQIIGLLPKCKRFIMIGDHKQLPAIVVQSDTLSKTNNPLLEQIGLADRRNSLFERLYNFCELNKLSYAHDTLTYQGRMHREIAAFPNIAFYEGKLKEAYTLENLTRVAKNSLERQVAPLNLKPVDDDLLSAILAQKRVLFVNVEEHHAGQQKKTSEKEADFVVQLLQKIEQLYQLNGRSADLTKRVGIIAPFKNQIALIKNKLEGSDILNAGDIVVDTVERFQGGQRDIIIYSFTINEVLQLDGVVSLNEDQSVDRKLNVALTRAKEQMIIIGNAEVLSHNSIYKEMVTHIKEQGGYFEYDSL</sequence>
<reference evidence="5 6" key="1">
    <citation type="journal article" date="2016" name="J. Zhejiang Univ. Sci. B">
        <title>Antibiotic resistance mechanisms of Myroides sp.</title>
        <authorList>
            <person name="Hu S."/>
            <person name="Yuan S."/>
            <person name="Qu H."/>
            <person name="Jiang T."/>
            <person name="Zhou Y."/>
            <person name="Wang M."/>
            <person name="Ming D."/>
        </authorList>
    </citation>
    <scope>NUCLEOTIDE SEQUENCE [LARGE SCALE GENOMIC DNA]</scope>
    <source>
        <strain evidence="5 6">PR63039</strain>
    </source>
</reference>
<proteinExistence type="predicted"/>
<dbReference type="PANTHER" id="PTHR10887">
    <property type="entry name" value="DNA2/NAM7 HELICASE FAMILY"/>
    <property type="match status" value="1"/>
</dbReference>
<dbReference type="KEGG" id="mod:AS202_02710"/>
<gene>
    <name evidence="5" type="ORF">AS202_02710</name>
</gene>